<organism evidence="3 4">
    <name type="scientific">Umezawaea tangerina</name>
    <dbReference type="NCBI Taxonomy" id="84725"/>
    <lineage>
        <taxon>Bacteria</taxon>
        <taxon>Bacillati</taxon>
        <taxon>Actinomycetota</taxon>
        <taxon>Actinomycetes</taxon>
        <taxon>Pseudonocardiales</taxon>
        <taxon>Pseudonocardiaceae</taxon>
        <taxon>Umezawaea</taxon>
    </lineage>
</organism>
<accession>A0A2T0SN38</accession>
<dbReference type="InterPro" id="IPR036291">
    <property type="entry name" value="NAD(P)-bd_dom_sf"/>
</dbReference>
<dbReference type="SUPFAM" id="SSF51735">
    <property type="entry name" value="NAD(P)-binding Rossmann-fold domains"/>
    <property type="match status" value="1"/>
</dbReference>
<keyword evidence="4" id="KW-1185">Reference proteome</keyword>
<dbReference type="InterPro" id="IPR051267">
    <property type="entry name" value="STEAP_metalloreductase"/>
</dbReference>
<dbReference type="Pfam" id="PF03807">
    <property type="entry name" value="F420_oxidored"/>
    <property type="match status" value="1"/>
</dbReference>
<feature type="domain" description="Pyrroline-5-carboxylate reductase catalytic N-terminal" evidence="2">
    <location>
        <begin position="2"/>
        <end position="94"/>
    </location>
</feature>
<gene>
    <name evidence="3" type="ORF">CLV43_115106</name>
</gene>
<reference evidence="3 4" key="1">
    <citation type="submission" date="2018-03" db="EMBL/GenBank/DDBJ databases">
        <title>Genomic Encyclopedia of Archaeal and Bacterial Type Strains, Phase II (KMG-II): from individual species to whole genera.</title>
        <authorList>
            <person name="Goeker M."/>
        </authorList>
    </citation>
    <scope>NUCLEOTIDE SEQUENCE [LARGE SCALE GENOMIC DNA]</scope>
    <source>
        <strain evidence="3 4">DSM 44720</strain>
    </source>
</reference>
<evidence type="ECO:0000256" key="1">
    <source>
        <dbReference type="ARBA" id="ARBA00023002"/>
    </source>
</evidence>
<dbReference type="Proteomes" id="UP000239494">
    <property type="component" value="Unassembled WGS sequence"/>
</dbReference>
<dbReference type="EMBL" id="PVTF01000015">
    <property type="protein sequence ID" value="PRY34830.1"/>
    <property type="molecule type" value="Genomic_DNA"/>
</dbReference>
<evidence type="ECO:0000313" key="3">
    <source>
        <dbReference type="EMBL" id="PRY34830.1"/>
    </source>
</evidence>
<evidence type="ECO:0000313" key="4">
    <source>
        <dbReference type="Proteomes" id="UP000239494"/>
    </source>
</evidence>
<keyword evidence="1" id="KW-0560">Oxidoreductase</keyword>
<dbReference type="OrthoDB" id="3194817at2"/>
<name>A0A2T0SN38_9PSEU</name>
<dbReference type="RefSeq" id="WP_106194308.1">
    <property type="nucleotide sequence ID" value="NZ_PVTF01000015.1"/>
</dbReference>
<evidence type="ECO:0000259" key="2">
    <source>
        <dbReference type="Pfam" id="PF03807"/>
    </source>
</evidence>
<dbReference type="InterPro" id="IPR028939">
    <property type="entry name" value="P5C_Rdtase_cat_N"/>
</dbReference>
<protein>
    <recommendedName>
        <fullName evidence="2">Pyrroline-5-carboxylate reductase catalytic N-terminal domain-containing protein</fullName>
    </recommendedName>
</protein>
<dbReference type="Gene3D" id="3.40.50.720">
    <property type="entry name" value="NAD(P)-binding Rossmann-like Domain"/>
    <property type="match status" value="1"/>
</dbReference>
<dbReference type="AlphaFoldDB" id="A0A2T0SN38"/>
<sequence length="212" mass="21552">MRIAILGTGAVGRALAGRLVELGHDVTAGTRDVDTTRARPEWGAGTPALAGFAEAAAGAELVVHACGGSSALDVLVAAGAENLAGKVLLDVSNPLDFSGGFPPSLFVKDTDSLAERIQRTFPAALVVKSLNTVSAEVMVAPAAAGGATTMFVAGDDADAKAVVVGLLDDFGWEDVLDLGDLTGARAMEMHLPLWLRLSGTLGTVSFGVKVVR</sequence>
<dbReference type="GO" id="GO:0016491">
    <property type="term" value="F:oxidoreductase activity"/>
    <property type="evidence" value="ECO:0007669"/>
    <property type="project" value="UniProtKB-KW"/>
</dbReference>
<comment type="caution">
    <text evidence="3">The sequence shown here is derived from an EMBL/GenBank/DDBJ whole genome shotgun (WGS) entry which is preliminary data.</text>
</comment>
<proteinExistence type="predicted"/>
<dbReference type="PANTHER" id="PTHR14239">
    <property type="entry name" value="DUDULIN-RELATED"/>
    <property type="match status" value="1"/>
</dbReference>